<name>A0ABQ1WVE9_9FLAO</name>
<reference evidence="2" key="1">
    <citation type="journal article" date="2019" name="Int. J. Syst. Evol. Microbiol.">
        <title>The Global Catalogue of Microorganisms (GCM) 10K type strain sequencing project: providing services to taxonomists for standard genome sequencing and annotation.</title>
        <authorList>
            <consortium name="The Broad Institute Genomics Platform"/>
            <consortium name="The Broad Institute Genome Sequencing Center for Infectious Disease"/>
            <person name="Wu L."/>
            <person name="Ma J."/>
        </authorList>
    </citation>
    <scope>NUCLEOTIDE SEQUENCE [LARGE SCALE GENOMIC DNA]</scope>
    <source>
        <strain evidence="2">CGMCC 1.15422</strain>
    </source>
</reference>
<comment type="caution">
    <text evidence="1">The sequence shown here is derived from an EMBL/GenBank/DDBJ whole genome shotgun (WGS) entry which is preliminary data.</text>
</comment>
<keyword evidence="2" id="KW-1185">Reference proteome</keyword>
<dbReference type="RefSeq" id="WP_011708800.1">
    <property type="nucleotide sequence ID" value="NZ_BMIX01000016.1"/>
</dbReference>
<proteinExistence type="predicted"/>
<dbReference type="EMBL" id="BMIX01000016">
    <property type="protein sequence ID" value="GGG46569.1"/>
    <property type="molecule type" value="Genomic_DNA"/>
</dbReference>
<organism evidence="1 2">
    <name type="scientific">Christiangramia forsetii</name>
    <dbReference type="NCBI Taxonomy" id="411153"/>
    <lineage>
        <taxon>Bacteria</taxon>
        <taxon>Pseudomonadati</taxon>
        <taxon>Bacteroidota</taxon>
        <taxon>Flavobacteriia</taxon>
        <taxon>Flavobacteriales</taxon>
        <taxon>Flavobacteriaceae</taxon>
        <taxon>Christiangramia</taxon>
    </lineage>
</organism>
<dbReference type="Proteomes" id="UP000605733">
    <property type="component" value="Unassembled WGS sequence"/>
</dbReference>
<evidence type="ECO:0000313" key="1">
    <source>
        <dbReference type="EMBL" id="GGG46569.1"/>
    </source>
</evidence>
<protein>
    <submittedName>
        <fullName evidence="1">Uncharacterized protein</fullName>
    </submittedName>
</protein>
<evidence type="ECO:0000313" key="2">
    <source>
        <dbReference type="Proteomes" id="UP000605733"/>
    </source>
</evidence>
<sequence length="148" mass="17046">MKSEKSIYNITKAAIDRLKPNVTDWYFTKLINQDSKKIITFDLIENEIPIIEIADKQSKTLISTRRILEESNSTKTTINFQDIQSYDFGNFKGEIDNPEIKKFRAIDFNNKSQNFQMESGKAAIVIITTLNTLKNLTKPQAIHNQKST</sequence>
<gene>
    <name evidence="1" type="ORF">GCM10011532_33080</name>
</gene>
<accession>A0ABQ1WVE9</accession>